<dbReference type="InterPro" id="IPR023214">
    <property type="entry name" value="HAD_sf"/>
</dbReference>
<dbReference type="SUPFAM" id="SSF56784">
    <property type="entry name" value="HAD-like"/>
    <property type="match status" value="1"/>
</dbReference>
<dbReference type="PATRIC" id="fig|1423731.3.peg.1914"/>
<organism evidence="1 2">
    <name type="scientific">Liquorilactobacillus capillatus DSM 19910</name>
    <dbReference type="NCBI Taxonomy" id="1423731"/>
    <lineage>
        <taxon>Bacteria</taxon>
        <taxon>Bacillati</taxon>
        <taxon>Bacillota</taxon>
        <taxon>Bacilli</taxon>
        <taxon>Lactobacillales</taxon>
        <taxon>Lactobacillaceae</taxon>
        <taxon>Liquorilactobacillus</taxon>
    </lineage>
</organism>
<dbReference type="Pfam" id="PF08282">
    <property type="entry name" value="Hydrolase_3"/>
    <property type="match status" value="1"/>
</dbReference>
<dbReference type="STRING" id="1423731.FC81_GL001866"/>
<dbReference type="GO" id="GO:0016791">
    <property type="term" value="F:phosphatase activity"/>
    <property type="evidence" value="ECO:0007669"/>
    <property type="project" value="TreeGrafter"/>
</dbReference>
<dbReference type="Gene3D" id="3.30.1240.10">
    <property type="match status" value="1"/>
</dbReference>
<dbReference type="Gene3D" id="3.40.50.1000">
    <property type="entry name" value="HAD superfamily/HAD-like"/>
    <property type="match status" value="1"/>
</dbReference>
<evidence type="ECO:0000313" key="2">
    <source>
        <dbReference type="Proteomes" id="UP000051621"/>
    </source>
</evidence>
<accession>A0A0R1M6T4</accession>
<dbReference type="InterPro" id="IPR036412">
    <property type="entry name" value="HAD-like_sf"/>
</dbReference>
<reference evidence="1 2" key="1">
    <citation type="journal article" date="2015" name="Genome Announc.">
        <title>Expanding the biotechnology potential of lactobacilli through comparative genomics of 213 strains and associated genera.</title>
        <authorList>
            <person name="Sun Z."/>
            <person name="Harris H.M."/>
            <person name="McCann A."/>
            <person name="Guo C."/>
            <person name="Argimon S."/>
            <person name="Zhang W."/>
            <person name="Yang X."/>
            <person name="Jeffery I.B."/>
            <person name="Cooney J.C."/>
            <person name="Kagawa T.F."/>
            <person name="Liu W."/>
            <person name="Song Y."/>
            <person name="Salvetti E."/>
            <person name="Wrobel A."/>
            <person name="Rasinkangas P."/>
            <person name="Parkhill J."/>
            <person name="Rea M.C."/>
            <person name="O'Sullivan O."/>
            <person name="Ritari J."/>
            <person name="Douillard F.P."/>
            <person name="Paul Ross R."/>
            <person name="Yang R."/>
            <person name="Briner A.E."/>
            <person name="Felis G.E."/>
            <person name="de Vos W.M."/>
            <person name="Barrangou R."/>
            <person name="Klaenhammer T.R."/>
            <person name="Caufield P.W."/>
            <person name="Cui Y."/>
            <person name="Zhang H."/>
            <person name="O'Toole P.W."/>
        </authorList>
    </citation>
    <scope>NUCLEOTIDE SEQUENCE [LARGE SCALE GENOMIC DNA]</scope>
    <source>
        <strain evidence="1 2">DSM 19910</strain>
    </source>
</reference>
<dbReference type="SFLD" id="SFLDG01140">
    <property type="entry name" value="C2.B:_Phosphomannomutase_and_P"/>
    <property type="match status" value="1"/>
</dbReference>
<dbReference type="PANTHER" id="PTHR10000">
    <property type="entry name" value="PHOSPHOSERINE PHOSPHATASE"/>
    <property type="match status" value="1"/>
</dbReference>
<dbReference type="PROSITE" id="PS01229">
    <property type="entry name" value="COF_2"/>
    <property type="match status" value="1"/>
</dbReference>
<name>A0A0R1M6T4_9LACO</name>
<dbReference type="InterPro" id="IPR000150">
    <property type="entry name" value="Cof"/>
</dbReference>
<dbReference type="SFLD" id="SFLDG01144">
    <property type="entry name" value="C2.B.4:_PGP_Like"/>
    <property type="match status" value="1"/>
</dbReference>
<dbReference type="SFLD" id="SFLDS00003">
    <property type="entry name" value="Haloacid_Dehalogenase"/>
    <property type="match status" value="1"/>
</dbReference>
<keyword evidence="2" id="KW-1185">Reference proteome</keyword>
<proteinExistence type="predicted"/>
<evidence type="ECO:0008006" key="3">
    <source>
        <dbReference type="Google" id="ProtNLM"/>
    </source>
</evidence>
<comment type="caution">
    <text evidence="1">The sequence shown here is derived from an EMBL/GenBank/DDBJ whole genome shotgun (WGS) entry which is preliminary data.</text>
</comment>
<sequence>MFARECNNTISFLVLVKNNSCGGKIMPNKIKLVVSDIDGTLLTSTNILTPYLKKTVKLLSTKRIPFILASARAPQGIFPLAKELGVHSNPLISYNGAFILNMKNMTSIQCLRSYPMNNEVVVKLIDTVKKKFPAIAINIYSENNWFVEREDKWIATESSITKLLPVKTDFSNLYSGSETETHKLLLIGEKEDVQTLFTYLEKVAVAGISFYQSKENYLEIVAAKVSKKMAVKKLAEYYHLMPQEILTIGDQFNDVPMLKFAGTGVAMGNASTEVKQAAKFITATNDEDGVAKALKYYVL</sequence>
<dbReference type="NCBIfam" id="TIGR01484">
    <property type="entry name" value="HAD-SF-IIB"/>
    <property type="match status" value="1"/>
</dbReference>
<dbReference type="Proteomes" id="UP000051621">
    <property type="component" value="Unassembled WGS sequence"/>
</dbReference>
<dbReference type="EMBL" id="AZEF01000002">
    <property type="protein sequence ID" value="KRL03609.1"/>
    <property type="molecule type" value="Genomic_DNA"/>
</dbReference>
<protein>
    <recommendedName>
        <fullName evidence="3">HAD superfamily hydrolase</fullName>
    </recommendedName>
</protein>
<dbReference type="CDD" id="cd07516">
    <property type="entry name" value="HAD_Pase"/>
    <property type="match status" value="1"/>
</dbReference>
<dbReference type="GO" id="GO:0005829">
    <property type="term" value="C:cytosol"/>
    <property type="evidence" value="ECO:0007669"/>
    <property type="project" value="TreeGrafter"/>
</dbReference>
<dbReference type="PANTHER" id="PTHR10000:SF8">
    <property type="entry name" value="HAD SUPERFAMILY HYDROLASE-LIKE, TYPE 3"/>
    <property type="match status" value="1"/>
</dbReference>
<dbReference type="NCBIfam" id="TIGR00099">
    <property type="entry name" value="Cof-subfamily"/>
    <property type="match status" value="1"/>
</dbReference>
<dbReference type="AlphaFoldDB" id="A0A0R1M6T4"/>
<dbReference type="GO" id="GO:0000287">
    <property type="term" value="F:magnesium ion binding"/>
    <property type="evidence" value="ECO:0007669"/>
    <property type="project" value="TreeGrafter"/>
</dbReference>
<gene>
    <name evidence="1" type="ORF">FC81_GL001866</name>
</gene>
<dbReference type="InterPro" id="IPR006379">
    <property type="entry name" value="HAD-SF_hydro_IIB"/>
</dbReference>
<evidence type="ECO:0000313" key="1">
    <source>
        <dbReference type="EMBL" id="KRL03609.1"/>
    </source>
</evidence>
<dbReference type="PROSITE" id="PS01228">
    <property type="entry name" value="COF_1"/>
    <property type="match status" value="1"/>
</dbReference>